<dbReference type="NCBIfam" id="NF004363">
    <property type="entry name" value="PRK05738.2-4"/>
    <property type="match status" value="1"/>
</dbReference>
<dbReference type="NCBIfam" id="NF004359">
    <property type="entry name" value="PRK05738.1-3"/>
    <property type="match status" value="1"/>
</dbReference>
<evidence type="ECO:0000313" key="6">
    <source>
        <dbReference type="EMBL" id="VAX05325.1"/>
    </source>
</evidence>
<dbReference type="HAMAP" id="MF_01369_B">
    <property type="entry name" value="Ribosomal_uL23_B"/>
    <property type="match status" value="1"/>
</dbReference>
<evidence type="ECO:0000256" key="4">
    <source>
        <dbReference type="ARBA" id="ARBA00022980"/>
    </source>
</evidence>
<keyword evidence="5" id="KW-0687">Ribonucleoprotein</keyword>
<name>A0A3B1BGH1_9ZZZZ</name>
<keyword evidence="4 6" id="KW-0689">Ribosomal protein</keyword>
<dbReference type="FunFam" id="3.30.70.330:FF:000001">
    <property type="entry name" value="50S ribosomal protein L23"/>
    <property type="match status" value="1"/>
</dbReference>
<evidence type="ECO:0000256" key="3">
    <source>
        <dbReference type="ARBA" id="ARBA00022884"/>
    </source>
</evidence>
<dbReference type="PANTHER" id="PTHR11620">
    <property type="entry name" value="60S RIBOSOMAL PROTEIN L23A"/>
    <property type="match status" value="1"/>
</dbReference>
<gene>
    <name evidence="6" type="ORF">MNBD_GAMMA25-1178</name>
</gene>
<dbReference type="InterPro" id="IPR012678">
    <property type="entry name" value="Ribosomal_uL23/eL15/eS24_sf"/>
</dbReference>
<dbReference type="Pfam" id="PF00276">
    <property type="entry name" value="Ribosomal_L23"/>
    <property type="match status" value="1"/>
</dbReference>
<dbReference type="GO" id="GO:0006412">
    <property type="term" value="P:translation"/>
    <property type="evidence" value="ECO:0007669"/>
    <property type="project" value="InterPro"/>
</dbReference>
<dbReference type="GO" id="GO:0019843">
    <property type="term" value="F:rRNA binding"/>
    <property type="evidence" value="ECO:0007669"/>
    <property type="project" value="UniProtKB-KW"/>
</dbReference>
<dbReference type="NCBIfam" id="NF004358">
    <property type="entry name" value="PRK05738.1-1"/>
    <property type="match status" value="1"/>
</dbReference>
<dbReference type="AlphaFoldDB" id="A0A3B1BGH1"/>
<dbReference type="GO" id="GO:1990904">
    <property type="term" value="C:ribonucleoprotein complex"/>
    <property type="evidence" value="ECO:0007669"/>
    <property type="project" value="UniProtKB-KW"/>
</dbReference>
<dbReference type="GO" id="GO:0005840">
    <property type="term" value="C:ribosome"/>
    <property type="evidence" value="ECO:0007669"/>
    <property type="project" value="UniProtKB-KW"/>
</dbReference>
<evidence type="ECO:0000256" key="1">
    <source>
        <dbReference type="ARBA" id="ARBA00006700"/>
    </source>
</evidence>
<keyword evidence="3" id="KW-0694">RNA-binding</keyword>
<evidence type="ECO:0000256" key="2">
    <source>
        <dbReference type="ARBA" id="ARBA00022730"/>
    </source>
</evidence>
<dbReference type="PROSITE" id="PS00050">
    <property type="entry name" value="RIBOSOMAL_L23"/>
    <property type="match status" value="1"/>
</dbReference>
<protein>
    <submittedName>
        <fullName evidence="6">LSU ribosomal protein L23p (L23Ae)</fullName>
    </submittedName>
</protein>
<keyword evidence="2" id="KW-0699">rRNA-binding</keyword>
<dbReference type="GO" id="GO:0003735">
    <property type="term" value="F:structural constituent of ribosome"/>
    <property type="evidence" value="ECO:0007669"/>
    <property type="project" value="InterPro"/>
</dbReference>
<comment type="similarity">
    <text evidence="1">Belongs to the universal ribosomal protein uL23 family.</text>
</comment>
<proteinExistence type="inferred from homology"/>
<dbReference type="InterPro" id="IPR001014">
    <property type="entry name" value="Ribosomal_uL23_CS"/>
</dbReference>
<dbReference type="EMBL" id="UOFY01000001">
    <property type="protein sequence ID" value="VAX05325.1"/>
    <property type="molecule type" value="Genomic_DNA"/>
</dbReference>
<dbReference type="InterPro" id="IPR012677">
    <property type="entry name" value="Nucleotide-bd_a/b_plait_sf"/>
</dbReference>
<dbReference type="Gene3D" id="3.30.70.330">
    <property type="match status" value="1"/>
</dbReference>
<accession>A0A3B1BGH1</accession>
<dbReference type="InterPro" id="IPR013025">
    <property type="entry name" value="Ribosomal_uL23-like"/>
</dbReference>
<evidence type="ECO:0000256" key="5">
    <source>
        <dbReference type="ARBA" id="ARBA00023274"/>
    </source>
</evidence>
<reference evidence="6" key="1">
    <citation type="submission" date="2018-06" db="EMBL/GenBank/DDBJ databases">
        <authorList>
            <person name="Zhirakovskaya E."/>
        </authorList>
    </citation>
    <scope>NUCLEOTIDE SEQUENCE</scope>
</reference>
<organism evidence="6">
    <name type="scientific">hydrothermal vent metagenome</name>
    <dbReference type="NCBI Taxonomy" id="652676"/>
    <lineage>
        <taxon>unclassified sequences</taxon>
        <taxon>metagenomes</taxon>
        <taxon>ecological metagenomes</taxon>
    </lineage>
</organism>
<dbReference type="SUPFAM" id="SSF54189">
    <property type="entry name" value="Ribosomal proteins S24e, L23 and L15e"/>
    <property type="match status" value="1"/>
</dbReference>
<sequence>MSQERLMNVLLGPHVSEKSSVVADKHNQIVFKVVTDANKAEIRKAVEMMFEVDVESVQVANVKGKTKRTQRGFGRRKNWKKAYIRLKEGQDINFVGTE</sequence>